<evidence type="ECO:0000313" key="3">
    <source>
        <dbReference type="Proteomes" id="UP000198711"/>
    </source>
</evidence>
<accession>A0A8X8IE90</accession>
<evidence type="ECO:0000256" key="1">
    <source>
        <dbReference type="SAM" id="Coils"/>
    </source>
</evidence>
<keyword evidence="3" id="KW-1185">Reference proteome</keyword>
<gene>
    <name evidence="2" type="ORF">SAMN05444410_103206</name>
</gene>
<dbReference type="EMBL" id="FNNO01000003">
    <property type="protein sequence ID" value="SDW53092.1"/>
    <property type="molecule type" value="Genomic_DNA"/>
</dbReference>
<evidence type="ECO:0008006" key="4">
    <source>
        <dbReference type="Google" id="ProtNLM"/>
    </source>
</evidence>
<protein>
    <recommendedName>
        <fullName evidence="4">Site-specific DNA recombinase</fullName>
    </recommendedName>
</protein>
<organism evidence="2 3">
    <name type="scientific">Hydrobacter penzbergensis</name>
    <dbReference type="NCBI Taxonomy" id="1235997"/>
    <lineage>
        <taxon>Bacteria</taxon>
        <taxon>Pseudomonadati</taxon>
        <taxon>Bacteroidota</taxon>
        <taxon>Chitinophagia</taxon>
        <taxon>Chitinophagales</taxon>
        <taxon>Chitinophagaceae</taxon>
        <taxon>Hydrobacter</taxon>
    </lineage>
</organism>
<evidence type="ECO:0000313" key="2">
    <source>
        <dbReference type="EMBL" id="SDW53092.1"/>
    </source>
</evidence>
<reference evidence="2 3" key="1">
    <citation type="submission" date="2016-10" db="EMBL/GenBank/DDBJ databases">
        <authorList>
            <person name="Varghese N."/>
            <person name="Submissions S."/>
        </authorList>
    </citation>
    <scope>NUCLEOTIDE SEQUENCE [LARGE SCALE GENOMIC DNA]</scope>
    <source>
        <strain evidence="2 3">DSM 25353</strain>
    </source>
</reference>
<name>A0A8X8IE90_9BACT</name>
<proteinExistence type="predicted"/>
<comment type="caution">
    <text evidence="2">The sequence shown here is derived from an EMBL/GenBank/DDBJ whole genome shotgun (WGS) entry which is preliminary data.</text>
</comment>
<keyword evidence="1" id="KW-0175">Coiled coil</keyword>
<dbReference type="Proteomes" id="UP000198711">
    <property type="component" value="Unassembled WGS sequence"/>
</dbReference>
<dbReference type="RefSeq" id="WP_257574725.1">
    <property type="nucleotide sequence ID" value="NZ_FNNO01000003.1"/>
</dbReference>
<dbReference type="AlphaFoldDB" id="A0A8X8IE90"/>
<sequence length="136" mass="15541">MAANIIKEIDTLNKRYQNALLKNADGEMAGDDFQQVKKLTKGRIEKLEAQLNDLASVGTEIRDLVASTLKKLANIDRRYENGDIEEKRTIISSMFPEFLEFDGTRHRTQKINSAIMLIYQNTSKLQGKKMGQVFLF</sequence>
<feature type="coiled-coil region" evidence="1">
    <location>
        <begin position="2"/>
        <end position="57"/>
    </location>
</feature>